<name>A0A418Q830_9CORY</name>
<dbReference type="CDD" id="cd01004">
    <property type="entry name" value="PBP2_MidA_like"/>
    <property type="match status" value="1"/>
</dbReference>
<evidence type="ECO:0000256" key="5">
    <source>
        <dbReference type="SAM" id="MobiDB-lite"/>
    </source>
</evidence>
<dbReference type="Gene3D" id="3.40.190.10">
    <property type="entry name" value="Periplasmic binding protein-like II"/>
    <property type="match status" value="2"/>
</dbReference>
<feature type="region of interest" description="Disordered" evidence="5">
    <location>
        <begin position="300"/>
        <end position="343"/>
    </location>
</feature>
<evidence type="ECO:0000256" key="4">
    <source>
        <dbReference type="RuleBase" id="RU003744"/>
    </source>
</evidence>
<evidence type="ECO:0000313" key="8">
    <source>
        <dbReference type="EMBL" id="RIX35323.1"/>
    </source>
</evidence>
<proteinExistence type="inferred from homology"/>
<dbReference type="PANTHER" id="PTHR35936:SF17">
    <property type="entry name" value="ARGININE-BINDING EXTRACELLULAR PROTEIN ARTP"/>
    <property type="match status" value="1"/>
</dbReference>
<sequence length="343" mass="36313">MRKSLPARAAIGAVAIAVAASMAGCVTNEELGNPDGWKKIMPAKDPQLAALVPANIAQSGSISVGSNTPYAPNEFKDSSGNIIGFEMDLIRAAGSMLGLKVDVRQMDFNLILPAISAGSIDVGASAFTDTEERQKQYDFVDFYNAGISWATQPGNERNVDPNNACGLTVAVQKGTYSDTDEVQGRSDECVAQGKEPISKLVYDKADAAATATILGKADAYSSDSPVIDFAVARSDGRLAAVGEPFDTAPFGWAVKKGSELGPALAATLQVMMDDGTYKQILKPWGLEKCGLKKVTFNLQPYSLPPNINPNPSSARRTQRKKRTPRDSGGFQGSTAARSSRKKA</sequence>
<evidence type="ECO:0000256" key="2">
    <source>
        <dbReference type="ARBA" id="ARBA00010333"/>
    </source>
</evidence>
<reference evidence="8 9" key="1">
    <citation type="submission" date="2018-09" db="EMBL/GenBank/DDBJ databases">
        <title>Optimization and identification of Corynebacterium falsenii FN1-14 from fish paste.</title>
        <authorList>
            <person name="Daroonpunt R."/>
            <person name="Tanasupawat S."/>
        </authorList>
    </citation>
    <scope>NUCLEOTIDE SEQUENCE [LARGE SCALE GENOMIC DNA]</scope>
    <source>
        <strain evidence="8 9">FN1-14</strain>
    </source>
</reference>
<evidence type="ECO:0000256" key="1">
    <source>
        <dbReference type="ARBA" id="ARBA00004196"/>
    </source>
</evidence>
<dbReference type="GO" id="GO:0030313">
    <property type="term" value="C:cell envelope"/>
    <property type="evidence" value="ECO:0007669"/>
    <property type="project" value="UniProtKB-SubCell"/>
</dbReference>
<evidence type="ECO:0000256" key="3">
    <source>
        <dbReference type="ARBA" id="ARBA00022729"/>
    </source>
</evidence>
<feature type="domain" description="Solute-binding protein family 3/N-terminal" evidence="7">
    <location>
        <begin position="61"/>
        <end position="288"/>
    </location>
</feature>
<dbReference type="AlphaFoldDB" id="A0A418Q830"/>
<keyword evidence="3 6" id="KW-0732">Signal</keyword>
<protein>
    <submittedName>
        <fullName evidence="8">ABC transporter substrate-binding protein</fullName>
    </submittedName>
</protein>
<dbReference type="Proteomes" id="UP000285278">
    <property type="component" value="Unassembled WGS sequence"/>
</dbReference>
<evidence type="ECO:0000313" key="9">
    <source>
        <dbReference type="Proteomes" id="UP000285278"/>
    </source>
</evidence>
<feature type="chain" id="PRO_5039081635" evidence="6">
    <location>
        <begin position="20"/>
        <end position="343"/>
    </location>
</feature>
<organism evidence="8 9">
    <name type="scientific">Corynebacterium falsenii</name>
    <dbReference type="NCBI Taxonomy" id="108486"/>
    <lineage>
        <taxon>Bacteria</taxon>
        <taxon>Bacillati</taxon>
        <taxon>Actinomycetota</taxon>
        <taxon>Actinomycetes</taxon>
        <taxon>Mycobacteriales</taxon>
        <taxon>Corynebacteriaceae</taxon>
        <taxon>Corynebacterium</taxon>
    </lineage>
</organism>
<dbReference type="PANTHER" id="PTHR35936">
    <property type="entry name" value="MEMBRANE-BOUND LYTIC MUREIN TRANSGLYCOSYLASE F"/>
    <property type="match status" value="1"/>
</dbReference>
<dbReference type="OrthoDB" id="9762169at2"/>
<dbReference type="Pfam" id="PF00497">
    <property type="entry name" value="SBP_bac_3"/>
    <property type="match status" value="1"/>
</dbReference>
<comment type="subcellular location">
    <subcellularLocation>
        <location evidence="1">Cell envelope</location>
    </subcellularLocation>
</comment>
<dbReference type="InterPro" id="IPR018313">
    <property type="entry name" value="SBP_3_CS"/>
</dbReference>
<dbReference type="PROSITE" id="PS01039">
    <property type="entry name" value="SBP_BACTERIAL_3"/>
    <property type="match status" value="1"/>
</dbReference>
<gene>
    <name evidence="8" type="ORF">D3M95_05540</name>
</gene>
<evidence type="ECO:0000259" key="7">
    <source>
        <dbReference type="SMART" id="SM00062"/>
    </source>
</evidence>
<dbReference type="EMBL" id="QXJK01000004">
    <property type="protein sequence ID" value="RIX35323.1"/>
    <property type="molecule type" value="Genomic_DNA"/>
</dbReference>
<dbReference type="STRING" id="1451189.CFAL_04700"/>
<dbReference type="SUPFAM" id="SSF53850">
    <property type="entry name" value="Periplasmic binding protein-like II"/>
    <property type="match status" value="1"/>
</dbReference>
<comment type="similarity">
    <text evidence="2 4">Belongs to the bacterial solute-binding protein 3 family.</text>
</comment>
<dbReference type="PROSITE" id="PS51257">
    <property type="entry name" value="PROKAR_LIPOPROTEIN"/>
    <property type="match status" value="1"/>
</dbReference>
<accession>A0A418Q830</accession>
<evidence type="ECO:0000256" key="6">
    <source>
        <dbReference type="SAM" id="SignalP"/>
    </source>
</evidence>
<keyword evidence="9" id="KW-1185">Reference proteome</keyword>
<feature type="signal peptide" evidence="6">
    <location>
        <begin position="1"/>
        <end position="19"/>
    </location>
</feature>
<comment type="caution">
    <text evidence="8">The sequence shown here is derived from an EMBL/GenBank/DDBJ whole genome shotgun (WGS) entry which is preliminary data.</text>
</comment>
<dbReference type="InterPro" id="IPR001638">
    <property type="entry name" value="Solute-binding_3/MltF_N"/>
</dbReference>
<dbReference type="SMART" id="SM00062">
    <property type="entry name" value="PBPb"/>
    <property type="match status" value="1"/>
</dbReference>
<dbReference type="RefSeq" id="WP_119664651.1">
    <property type="nucleotide sequence ID" value="NZ_QXJK01000004.1"/>
</dbReference>